<dbReference type="RefSeq" id="WP_235323299.1">
    <property type="nucleotide sequence ID" value="NZ_JAFBIT010000002.1"/>
</dbReference>
<feature type="domain" description="4'-phosphopantetheinyl transferase" evidence="3">
    <location>
        <begin position="75"/>
        <end position="142"/>
    </location>
</feature>
<organism evidence="4 5">
    <name type="scientific">Anaeromassilibacillus senegalensis</name>
    <dbReference type="NCBI Taxonomy" id="1673717"/>
    <lineage>
        <taxon>Bacteria</taxon>
        <taxon>Bacillati</taxon>
        <taxon>Bacillota</taxon>
        <taxon>Clostridia</taxon>
        <taxon>Eubacteriales</taxon>
        <taxon>Acutalibacteraceae</taxon>
        <taxon>Anaeromassilibacillus</taxon>
    </lineage>
</organism>
<dbReference type="SUPFAM" id="SSF56214">
    <property type="entry name" value="4'-phosphopantetheinyl transferase"/>
    <property type="match status" value="2"/>
</dbReference>
<dbReference type="EMBL" id="JAFBIT010000002">
    <property type="protein sequence ID" value="MCF2652238.1"/>
    <property type="molecule type" value="Genomic_DNA"/>
</dbReference>
<evidence type="ECO:0000259" key="3">
    <source>
        <dbReference type="Pfam" id="PF01648"/>
    </source>
</evidence>
<dbReference type="InterPro" id="IPR037143">
    <property type="entry name" value="4-PPantetheinyl_Trfase_dom_sf"/>
</dbReference>
<dbReference type="PANTHER" id="PTHR12215:SF10">
    <property type="entry name" value="L-AMINOADIPATE-SEMIALDEHYDE DEHYDROGENASE-PHOSPHOPANTETHEINYL TRANSFERASE"/>
    <property type="match status" value="1"/>
</dbReference>
<keyword evidence="2 4" id="KW-0808">Transferase</keyword>
<reference evidence="4 5" key="1">
    <citation type="submission" date="2020-12" db="EMBL/GenBank/DDBJ databases">
        <title>Whole genome sequences of gut porcine anaerobes.</title>
        <authorList>
            <person name="Kubasova T."/>
            <person name="Jahodarova E."/>
            <person name="Rychlik I."/>
        </authorList>
    </citation>
    <scope>NUCLEOTIDE SEQUENCE [LARGE SCALE GENOMIC DNA]</scope>
    <source>
        <strain evidence="4 5">An867</strain>
    </source>
</reference>
<comment type="caution">
    <text evidence="4">The sequence shown here is derived from an EMBL/GenBank/DDBJ whole genome shotgun (WGS) entry which is preliminary data.</text>
</comment>
<dbReference type="GO" id="GO:0016740">
    <property type="term" value="F:transferase activity"/>
    <property type="evidence" value="ECO:0007669"/>
    <property type="project" value="UniProtKB-KW"/>
</dbReference>
<dbReference type="Pfam" id="PF01648">
    <property type="entry name" value="ACPS"/>
    <property type="match status" value="1"/>
</dbReference>
<dbReference type="Proteomes" id="UP001299220">
    <property type="component" value="Unassembled WGS sequence"/>
</dbReference>
<evidence type="ECO:0000256" key="1">
    <source>
        <dbReference type="ARBA" id="ARBA00010990"/>
    </source>
</evidence>
<dbReference type="Gene3D" id="3.90.470.20">
    <property type="entry name" value="4'-phosphopantetheinyl transferase domain"/>
    <property type="match status" value="1"/>
</dbReference>
<comment type="similarity">
    <text evidence="1">Belongs to the P-Pant transferase superfamily. Gsp/Sfp/HetI/AcpT family.</text>
</comment>
<protein>
    <submittedName>
        <fullName evidence="4">4'-phosphopantetheinyl transferase superfamily protein</fullName>
    </submittedName>
</protein>
<sequence>MKLYARVVPHGLPRNALHDAAYALLFEALAADWNISGVPVEKTALGRPYLPGENMPFISLSHTDGFVCCAVSDVPVGVDCERPRRVSEGAMRRVCTAAELAEIQAAPDPASRFLQYWTLKESISKKRGVGLSESFRAYAIRFTGGKPRCAGHRLYLEMRDGFYLAAAE</sequence>
<dbReference type="PANTHER" id="PTHR12215">
    <property type="entry name" value="PHOSPHOPANTETHEINE TRANSFERASE"/>
    <property type="match status" value="1"/>
</dbReference>
<proteinExistence type="inferred from homology"/>
<dbReference type="InterPro" id="IPR050559">
    <property type="entry name" value="P-Pant_transferase_sf"/>
</dbReference>
<evidence type="ECO:0000256" key="2">
    <source>
        <dbReference type="ARBA" id="ARBA00022679"/>
    </source>
</evidence>
<gene>
    <name evidence="4" type="ORF">JQM67_06455</name>
</gene>
<keyword evidence="5" id="KW-1185">Reference proteome</keyword>
<evidence type="ECO:0000313" key="4">
    <source>
        <dbReference type="EMBL" id="MCF2652238.1"/>
    </source>
</evidence>
<dbReference type="InterPro" id="IPR008278">
    <property type="entry name" value="4-PPantetheinyl_Trfase_dom"/>
</dbReference>
<name>A0ABS9CNQ2_9FIRM</name>
<evidence type="ECO:0000313" key="5">
    <source>
        <dbReference type="Proteomes" id="UP001299220"/>
    </source>
</evidence>
<accession>A0ABS9CNQ2</accession>